<evidence type="ECO:0000313" key="3">
    <source>
        <dbReference type="EMBL" id="KAL3391525.1"/>
    </source>
</evidence>
<evidence type="ECO:0000256" key="2">
    <source>
        <dbReference type="SAM" id="MobiDB-lite"/>
    </source>
</evidence>
<dbReference type="Gene3D" id="1.25.10.10">
    <property type="entry name" value="Leucine-rich Repeat Variant"/>
    <property type="match status" value="2"/>
</dbReference>
<reference evidence="3 4" key="1">
    <citation type="journal article" date="2024" name="bioRxiv">
        <title>A reference genome for Trichogramma kaykai: A tiny desert-dwelling parasitoid wasp with competing sex-ratio distorters.</title>
        <authorList>
            <person name="Culotta J."/>
            <person name="Lindsey A.R."/>
        </authorList>
    </citation>
    <scope>NUCLEOTIDE SEQUENCE [LARGE SCALE GENOMIC DNA]</scope>
    <source>
        <strain evidence="3 4">KSX58</strain>
    </source>
</reference>
<evidence type="ECO:0000256" key="1">
    <source>
        <dbReference type="ARBA" id="ARBA00022737"/>
    </source>
</evidence>
<feature type="compositionally biased region" description="Basic and acidic residues" evidence="2">
    <location>
        <begin position="54"/>
        <end position="64"/>
    </location>
</feature>
<feature type="region of interest" description="Disordered" evidence="2">
    <location>
        <begin position="35"/>
        <end position="64"/>
    </location>
</feature>
<dbReference type="InterPro" id="IPR011989">
    <property type="entry name" value="ARM-like"/>
</dbReference>
<keyword evidence="4" id="KW-1185">Reference proteome</keyword>
<dbReference type="PANTHER" id="PTHR46618">
    <property type="entry name" value="ARMADILLO REPEAT-CONTAINING PROTEIN 3"/>
    <property type="match status" value="1"/>
</dbReference>
<keyword evidence="1" id="KW-0677">Repeat</keyword>
<comment type="caution">
    <text evidence="3">The sequence shown here is derived from an EMBL/GenBank/DDBJ whole genome shotgun (WGS) entry which is preliminary data.</text>
</comment>
<accession>A0ABD2WEN1</accession>
<feature type="compositionally biased region" description="Basic residues" evidence="2">
    <location>
        <begin position="39"/>
        <end position="53"/>
    </location>
</feature>
<sequence>MRRRDESRTIESLAGPHRSTLYTQAQYVTRAVALQRTRQQSRSHASNRGKKCRKTGEARDDRGRMSAEELGRFEPMELRLEQADTAILLLRSPERPVLLAAAAALSAYGARTRGNLATLFELDVVDSLTALLRHEDLFTRRFALKLLAMMSAVENVQDHLLRSDGYTRFFVDTIRHGEPETDSFAGAGADDVFLQEFASRVLAELTSDPRGSAKLVALCDDAEFLLDKLTDPDPDIRKNCLEIICNVTRDLLGLDFVVKAKNFAFETFYKLLEESYPIMQELTIDAIERFALHSADEEIQDLFRKSDGVMRLIDILENDEWQDLHLKVLGVVRACSCNAKTAEAMSRGDAIKRIYDFAEAHPRDHDLKLAAFKILTRLASDATGQKVLHSIGFIEFMLEYLQSSSSSTEVQAEVFRAAAKLTHYRPANEQLTLDKFLPHATKLLENPRAQWDEIQACVFALKELFDSTYQNCIGFLDARAHVLLIRLIEAEAAPMEARLGAIEAIAALTNYPSIARDLVDRDLFAALQRVLQPESGEVAPAPDELKIAACHALGRFPVNEEARLLLIRVHVMPALHELVLEESEALAVRDAATQLCLLLCNDPIIANMCTQEGLLVQ</sequence>
<evidence type="ECO:0000313" key="4">
    <source>
        <dbReference type="Proteomes" id="UP001627154"/>
    </source>
</evidence>
<dbReference type="EMBL" id="JBJJXI010000109">
    <property type="protein sequence ID" value="KAL3391525.1"/>
    <property type="molecule type" value="Genomic_DNA"/>
</dbReference>
<dbReference type="AlphaFoldDB" id="A0ABD2WEN1"/>
<dbReference type="SUPFAM" id="SSF48371">
    <property type="entry name" value="ARM repeat"/>
    <property type="match status" value="2"/>
</dbReference>
<dbReference type="PANTHER" id="PTHR46618:SF1">
    <property type="entry name" value="ARMADILLO REPEAT-CONTAINING PROTEIN 3"/>
    <property type="match status" value="1"/>
</dbReference>
<dbReference type="Proteomes" id="UP001627154">
    <property type="component" value="Unassembled WGS sequence"/>
</dbReference>
<dbReference type="InterPro" id="IPR016024">
    <property type="entry name" value="ARM-type_fold"/>
</dbReference>
<gene>
    <name evidence="3" type="ORF">TKK_013841</name>
</gene>
<organism evidence="3 4">
    <name type="scientific">Trichogramma kaykai</name>
    <dbReference type="NCBI Taxonomy" id="54128"/>
    <lineage>
        <taxon>Eukaryota</taxon>
        <taxon>Metazoa</taxon>
        <taxon>Ecdysozoa</taxon>
        <taxon>Arthropoda</taxon>
        <taxon>Hexapoda</taxon>
        <taxon>Insecta</taxon>
        <taxon>Pterygota</taxon>
        <taxon>Neoptera</taxon>
        <taxon>Endopterygota</taxon>
        <taxon>Hymenoptera</taxon>
        <taxon>Apocrita</taxon>
        <taxon>Proctotrupomorpha</taxon>
        <taxon>Chalcidoidea</taxon>
        <taxon>Trichogrammatidae</taxon>
        <taxon>Trichogramma</taxon>
    </lineage>
</organism>
<protein>
    <submittedName>
        <fullName evidence="3">Uncharacterized protein</fullName>
    </submittedName>
</protein>
<dbReference type="InterPro" id="IPR052441">
    <property type="entry name" value="Armadillo-Ser/Thr_Kinase"/>
</dbReference>
<proteinExistence type="predicted"/>
<name>A0ABD2WEN1_9HYME</name>